<protein>
    <submittedName>
        <fullName evidence="1">Uncharacterized protein</fullName>
    </submittedName>
</protein>
<evidence type="ECO:0000313" key="1">
    <source>
        <dbReference type="EMBL" id="CAK9143250.1"/>
    </source>
</evidence>
<dbReference type="Proteomes" id="UP001642360">
    <property type="component" value="Unassembled WGS sequence"/>
</dbReference>
<evidence type="ECO:0000313" key="2">
    <source>
        <dbReference type="Proteomes" id="UP001642360"/>
    </source>
</evidence>
<dbReference type="AlphaFoldDB" id="A0ABC8RI71"/>
<dbReference type="EMBL" id="CAUOFW020001281">
    <property type="protein sequence ID" value="CAK9143250.1"/>
    <property type="molecule type" value="Genomic_DNA"/>
</dbReference>
<keyword evidence="2" id="KW-1185">Reference proteome</keyword>
<gene>
    <name evidence="1" type="ORF">ILEXP_LOCUS10948</name>
</gene>
<organism evidence="1 2">
    <name type="scientific">Ilex paraguariensis</name>
    <name type="common">yerba mate</name>
    <dbReference type="NCBI Taxonomy" id="185542"/>
    <lineage>
        <taxon>Eukaryota</taxon>
        <taxon>Viridiplantae</taxon>
        <taxon>Streptophyta</taxon>
        <taxon>Embryophyta</taxon>
        <taxon>Tracheophyta</taxon>
        <taxon>Spermatophyta</taxon>
        <taxon>Magnoliopsida</taxon>
        <taxon>eudicotyledons</taxon>
        <taxon>Gunneridae</taxon>
        <taxon>Pentapetalae</taxon>
        <taxon>asterids</taxon>
        <taxon>campanulids</taxon>
        <taxon>Aquifoliales</taxon>
        <taxon>Aquifoliaceae</taxon>
        <taxon>Ilex</taxon>
    </lineage>
</organism>
<accession>A0ABC8RI71</accession>
<reference evidence="1 2" key="1">
    <citation type="submission" date="2024-02" db="EMBL/GenBank/DDBJ databases">
        <authorList>
            <person name="Vignale AGUSTIN F."/>
            <person name="Sosa J E."/>
            <person name="Modenutti C."/>
        </authorList>
    </citation>
    <scope>NUCLEOTIDE SEQUENCE [LARGE SCALE GENOMIC DNA]</scope>
</reference>
<proteinExistence type="predicted"/>
<sequence>MRFQKSMSNKGEDVDLGEELGERASHANEARRSAQTANRVGTLGMVVGEPAVFIGDERHRACLGEQREGNRVDPGGQFWQAAYSRGNCFGAKLMGAPKEVWTKLPHEQERWSWVSQLAKRGMRRSRLVRKWSKLARRLPRAGPRSKQAWHWAPRLR</sequence>
<comment type="caution">
    <text evidence="1">The sequence shown here is derived from an EMBL/GenBank/DDBJ whole genome shotgun (WGS) entry which is preliminary data.</text>
</comment>
<name>A0ABC8RI71_9AQUA</name>